<feature type="non-terminal residue" evidence="2">
    <location>
        <position position="74"/>
    </location>
</feature>
<reference evidence="2" key="1">
    <citation type="submission" date="2022-03" db="EMBL/GenBank/DDBJ databases">
        <authorList>
            <person name="Martin H S."/>
        </authorList>
    </citation>
    <scope>NUCLEOTIDE SEQUENCE</scope>
</reference>
<dbReference type="Proteomes" id="UP000837857">
    <property type="component" value="Chromosome 13"/>
</dbReference>
<feature type="region of interest" description="Disordered" evidence="1">
    <location>
        <begin position="41"/>
        <end position="74"/>
    </location>
</feature>
<evidence type="ECO:0000256" key="1">
    <source>
        <dbReference type="SAM" id="MobiDB-lite"/>
    </source>
</evidence>
<proteinExistence type="predicted"/>
<gene>
    <name evidence="2" type="ORF">IPOD504_LOCUS3221</name>
</gene>
<dbReference type="EMBL" id="OW152825">
    <property type="protein sequence ID" value="CAH2041520.1"/>
    <property type="molecule type" value="Genomic_DNA"/>
</dbReference>
<accession>A0ABN8HUF9</accession>
<name>A0ABN8HUF9_9NEOP</name>
<organism evidence="2 3">
    <name type="scientific">Iphiclides podalirius</name>
    <name type="common">scarce swallowtail</name>
    <dbReference type="NCBI Taxonomy" id="110791"/>
    <lineage>
        <taxon>Eukaryota</taxon>
        <taxon>Metazoa</taxon>
        <taxon>Ecdysozoa</taxon>
        <taxon>Arthropoda</taxon>
        <taxon>Hexapoda</taxon>
        <taxon>Insecta</taxon>
        <taxon>Pterygota</taxon>
        <taxon>Neoptera</taxon>
        <taxon>Endopterygota</taxon>
        <taxon>Lepidoptera</taxon>
        <taxon>Glossata</taxon>
        <taxon>Ditrysia</taxon>
        <taxon>Papilionoidea</taxon>
        <taxon>Papilionidae</taxon>
        <taxon>Papilioninae</taxon>
        <taxon>Iphiclides</taxon>
    </lineage>
</organism>
<sequence>MTPKAPFLAGEHHFRLEGLDEAHRCVGGPISEWDQFFLDPAQQPLSGPRTSHRKTLRRSMPFLLSSSPKQLVAE</sequence>
<evidence type="ECO:0000313" key="2">
    <source>
        <dbReference type="EMBL" id="CAH2041520.1"/>
    </source>
</evidence>
<feature type="compositionally biased region" description="Polar residues" evidence="1">
    <location>
        <begin position="64"/>
        <end position="74"/>
    </location>
</feature>
<evidence type="ECO:0000313" key="3">
    <source>
        <dbReference type="Proteomes" id="UP000837857"/>
    </source>
</evidence>
<protein>
    <submittedName>
        <fullName evidence="2">Uncharacterized protein</fullName>
    </submittedName>
</protein>
<keyword evidence="3" id="KW-1185">Reference proteome</keyword>